<evidence type="ECO:0000256" key="1">
    <source>
        <dbReference type="SAM" id="MobiDB-lite"/>
    </source>
</evidence>
<organism evidence="3 4">
    <name type="scientific">Turnera subulata</name>
    <dbReference type="NCBI Taxonomy" id="218843"/>
    <lineage>
        <taxon>Eukaryota</taxon>
        <taxon>Viridiplantae</taxon>
        <taxon>Streptophyta</taxon>
        <taxon>Embryophyta</taxon>
        <taxon>Tracheophyta</taxon>
        <taxon>Spermatophyta</taxon>
        <taxon>Magnoliopsida</taxon>
        <taxon>eudicotyledons</taxon>
        <taxon>Gunneridae</taxon>
        <taxon>Pentapetalae</taxon>
        <taxon>rosids</taxon>
        <taxon>fabids</taxon>
        <taxon>Malpighiales</taxon>
        <taxon>Passifloraceae</taxon>
        <taxon>Turnera</taxon>
    </lineage>
</organism>
<feature type="compositionally biased region" description="Polar residues" evidence="1">
    <location>
        <begin position="167"/>
        <end position="176"/>
    </location>
</feature>
<sequence>MICCGTTSPPPLTTTTAASSRARFLHQQQRQPWNWREPKAVVFLNPNPQSLKLYGLIIRVRKEQQQQPRMAMVASRAGGGGGALASPSSTLILTSGASGRINALFSMRALKSLLMLVHAFILLLLVPFRGKRRAAVVVAAAAAGGGSSSSSGSSSLPPEKGKDHESSGGQRKSTTMVRVPATIPWKSSAAAAGGSSVVDQEVSARRNLAIKRVLQDCDPNTVREYSLFVTPKGDTLFTQSWTPVSNKVRGLVVIMHGLNEHSSRYNDFAKQLNAQGLKAYGMDWIGHGGSDGLHAYIHCLDDPVTDLKLFLDKVLSENPGLPCFCFGHSTGGAIVLKAMLDPKYESRIAGIVLTSPAVGVQPSHPIFAVRNALNSTNLLLQLTFKPVKVLAPVFSFLLPKYQFSAANKKGAVVSRDPEALVAKYSDPLVYTGAIRIRTGYEILRITTYLQQNLQRLTVPFLVLHGTADTVTDPDASQKLYNEASSSDKSIVLLEGLLHDLLFEPEREEIKKDIIDWFSCRV</sequence>
<proteinExistence type="predicted"/>
<dbReference type="Pfam" id="PF12146">
    <property type="entry name" value="Hydrolase_4"/>
    <property type="match status" value="1"/>
</dbReference>
<evidence type="ECO:0000313" key="3">
    <source>
        <dbReference type="EMBL" id="KAJ4851488.1"/>
    </source>
</evidence>
<feature type="domain" description="Serine aminopeptidase S33" evidence="2">
    <location>
        <begin position="247"/>
        <end position="505"/>
    </location>
</feature>
<dbReference type="EMBL" id="JAKUCV010000046">
    <property type="protein sequence ID" value="KAJ4851488.1"/>
    <property type="molecule type" value="Genomic_DNA"/>
</dbReference>
<feature type="compositionally biased region" description="Low complexity" evidence="1">
    <location>
        <begin position="144"/>
        <end position="155"/>
    </location>
</feature>
<dbReference type="InterPro" id="IPR029058">
    <property type="entry name" value="AB_hydrolase_fold"/>
</dbReference>
<dbReference type="InterPro" id="IPR022742">
    <property type="entry name" value="Hydrolase_4"/>
</dbReference>
<evidence type="ECO:0000259" key="2">
    <source>
        <dbReference type="Pfam" id="PF12146"/>
    </source>
</evidence>
<accession>A0A9Q0JRL3</accession>
<dbReference type="SUPFAM" id="SSF53474">
    <property type="entry name" value="alpha/beta-Hydrolases"/>
    <property type="match status" value="1"/>
</dbReference>
<dbReference type="AlphaFoldDB" id="A0A9Q0JRL3"/>
<evidence type="ECO:0000313" key="4">
    <source>
        <dbReference type="Proteomes" id="UP001141552"/>
    </source>
</evidence>
<dbReference type="InterPro" id="IPR051044">
    <property type="entry name" value="MAG_DAG_Lipase"/>
</dbReference>
<dbReference type="PANTHER" id="PTHR11614">
    <property type="entry name" value="PHOSPHOLIPASE-RELATED"/>
    <property type="match status" value="1"/>
</dbReference>
<protein>
    <recommendedName>
        <fullName evidence="2">Serine aminopeptidase S33 domain-containing protein</fullName>
    </recommendedName>
</protein>
<reference evidence="3" key="2">
    <citation type="journal article" date="2023" name="Plants (Basel)">
        <title>Annotation of the Turnera subulata (Passifloraceae) Draft Genome Reveals the S-Locus Evolved after the Divergence of Turneroideae from Passifloroideae in a Stepwise Manner.</title>
        <authorList>
            <person name="Henning P.M."/>
            <person name="Roalson E.H."/>
            <person name="Mir W."/>
            <person name="McCubbin A.G."/>
            <person name="Shore J.S."/>
        </authorList>
    </citation>
    <scope>NUCLEOTIDE SEQUENCE</scope>
    <source>
        <strain evidence="3">F60SS</strain>
    </source>
</reference>
<comment type="caution">
    <text evidence="3">The sequence shown here is derived from an EMBL/GenBank/DDBJ whole genome shotgun (WGS) entry which is preliminary data.</text>
</comment>
<gene>
    <name evidence="3" type="ORF">Tsubulata_026238</name>
</gene>
<reference evidence="3" key="1">
    <citation type="submission" date="2022-02" db="EMBL/GenBank/DDBJ databases">
        <authorList>
            <person name="Henning P.M."/>
            <person name="McCubbin A.G."/>
            <person name="Shore J.S."/>
        </authorList>
    </citation>
    <scope>NUCLEOTIDE SEQUENCE</scope>
    <source>
        <strain evidence="3">F60SS</strain>
        <tissue evidence="3">Leaves</tissue>
    </source>
</reference>
<dbReference type="Proteomes" id="UP001141552">
    <property type="component" value="Unassembled WGS sequence"/>
</dbReference>
<dbReference type="Gene3D" id="3.40.50.1820">
    <property type="entry name" value="alpha/beta hydrolase"/>
    <property type="match status" value="1"/>
</dbReference>
<keyword evidence="4" id="KW-1185">Reference proteome</keyword>
<dbReference type="OrthoDB" id="2498029at2759"/>
<feature type="region of interest" description="Disordered" evidence="1">
    <location>
        <begin position="144"/>
        <end position="177"/>
    </location>
</feature>
<name>A0A9Q0JRL3_9ROSI</name>